<evidence type="ECO:0000313" key="4">
    <source>
        <dbReference type="EMBL" id="SDN09852.1"/>
    </source>
</evidence>
<dbReference type="PANTHER" id="PTHR34295:SF1">
    <property type="entry name" value="BIOTIN TRANSPORTER BIOY"/>
    <property type="match status" value="1"/>
</dbReference>
<evidence type="ECO:0000256" key="3">
    <source>
        <dbReference type="SAM" id="Phobius"/>
    </source>
</evidence>
<dbReference type="Proteomes" id="UP000187651">
    <property type="component" value="Unassembled WGS sequence"/>
</dbReference>
<keyword evidence="2" id="KW-0813">Transport</keyword>
<dbReference type="Pfam" id="PF02632">
    <property type="entry name" value="BioY"/>
    <property type="match status" value="1"/>
</dbReference>
<keyword evidence="2 3" id="KW-0472">Membrane</keyword>
<keyword evidence="5" id="KW-1185">Reference proteome</keyword>
<comment type="subcellular location">
    <subcellularLocation>
        <location evidence="2">Cell membrane</location>
        <topology evidence="2">Multi-pass membrane protein</topology>
    </subcellularLocation>
</comment>
<dbReference type="PIRSF" id="PIRSF016661">
    <property type="entry name" value="BioY"/>
    <property type="match status" value="1"/>
</dbReference>
<dbReference type="PANTHER" id="PTHR34295">
    <property type="entry name" value="BIOTIN TRANSPORTER BIOY"/>
    <property type="match status" value="1"/>
</dbReference>
<reference evidence="5" key="1">
    <citation type="submission" date="2016-10" db="EMBL/GenBank/DDBJ databases">
        <authorList>
            <person name="Varghese N."/>
            <person name="Submissions S."/>
        </authorList>
    </citation>
    <scope>NUCLEOTIDE SEQUENCE [LARGE SCALE GENOMIC DNA]</scope>
    <source>
        <strain evidence="5">M83</strain>
    </source>
</reference>
<proteinExistence type="inferred from homology"/>
<dbReference type="Gene3D" id="1.10.1760.20">
    <property type="match status" value="1"/>
</dbReference>
<organism evidence="4 5">
    <name type="scientific">Lachnospira pectinoschiza</name>
    <dbReference type="NCBI Taxonomy" id="28052"/>
    <lineage>
        <taxon>Bacteria</taxon>
        <taxon>Bacillati</taxon>
        <taxon>Bacillota</taxon>
        <taxon>Clostridia</taxon>
        <taxon>Lachnospirales</taxon>
        <taxon>Lachnospiraceae</taxon>
        <taxon>Lachnospira</taxon>
    </lineage>
</organism>
<keyword evidence="2" id="KW-1003">Cell membrane</keyword>
<dbReference type="AlphaFoldDB" id="A0A1G9YLJ3"/>
<feature type="transmembrane region" description="Helical" evidence="3">
    <location>
        <begin position="111"/>
        <end position="130"/>
    </location>
</feature>
<sequence>MKNLVTNEGILKDEAKELKASKQEGEKKELLSIKTIAMCAIMTALCCILGPLSIPIGAVPISLTVISVYLCVYSLGCIKGSLAYLVYMLLGLVGLPVFSEYQGGPAKLFGVTGGYIIGFIFMALIAGFFIDHFSSKHWYMHLVGMVLGLAVCYVFGTVYFMLQTNMSLQATLTVCVYPFLAFDAIKIALSMVAGIAIRRALAAAHLMSYKKL</sequence>
<evidence type="ECO:0000256" key="1">
    <source>
        <dbReference type="ARBA" id="ARBA00010692"/>
    </source>
</evidence>
<gene>
    <name evidence="4" type="ORF">SAMN05216544_1839</name>
</gene>
<keyword evidence="3" id="KW-0812">Transmembrane</keyword>
<dbReference type="EMBL" id="FNHZ01000006">
    <property type="protein sequence ID" value="SDN09852.1"/>
    <property type="molecule type" value="Genomic_DNA"/>
</dbReference>
<feature type="transmembrane region" description="Helical" evidence="3">
    <location>
        <begin position="58"/>
        <end position="75"/>
    </location>
</feature>
<feature type="transmembrane region" description="Helical" evidence="3">
    <location>
        <begin position="31"/>
        <end position="52"/>
    </location>
</feature>
<evidence type="ECO:0000256" key="2">
    <source>
        <dbReference type="PIRNR" id="PIRNR016661"/>
    </source>
</evidence>
<feature type="transmembrane region" description="Helical" evidence="3">
    <location>
        <begin position="142"/>
        <end position="162"/>
    </location>
</feature>
<dbReference type="GO" id="GO:0005886">
    <property type="term" value="C:plasma membrane"/>
    <property type="evidence" value="ECO:0007669"/>
    <property type="project" value="UniProtKB-SubCell"/>
</dbReference>
<keyword evidence="3" id="KW-1133">Transmembrane helix</keyword>
<comment type="similarity">
    <text evidence="1 2">Belongs to the BioY family.</text>
</comment>
<accession>A0A1G9YLJ3</accession>
<dbReference type="GO" id="GO:0015225">
    <property type="term" value="F:biotin transmembrane transporter activity"/>
    <property type="evidence" value="ECO:0007669"/>
    <property type="project" value="UniProtKB-UniRule"/>
</dbReference>
<dbReference type="InterPro" id="IPR003784">
    <property type="entry name" value="BioY"/>
</dbReference>
<feature type="transmembrane region" description="Helical" evidence="3">
    <location>
        <begin position="82"/>
        <end position="99"/>
    </location>
</feature>
<name>A0A1G9YLJ3_9FIRM</name>
<dbReference type="RefSeq" id="WP_083330329.1">
    <property type="nucleotide sequence ID" value="NZ_FNHZ01000006.1"/>
</dbReference>
<dbReference type="OrthoDB" id="9803495at2"/>
<protein>
    <recommendedName>
        <fullName evidence="2">Biotin transporter</fullName>
    </recommendedName>
</protein>
<evidence type="ECO:0000313" key="5">
    <source>
        <dbReference type="Proteomes" id="UP000187651"/>
    </source>
</evidence>